<dbReference type="InterPro" id="IPR002364">
    <property type="entry name" value="Quin_OxRdtase/zeta-crystal_CS"/>
</dbReference>
<dbReference type="InterPro" id="IPR011032">
    <property type="entry name" value="GroES-like_sf"/>
</dbReference>
<keyword evidence="7" id="KW-0560">Oxidoreductase</keyword>
<sequence>MNAPTMRAAAFDEFGDADVLRTRELPRPPYGPTEVLVRVAVAGVQPVDVAVRSGALPPWADITFPQVVGNEFAGTVEAVGADVHDFAVGDEVAGFRVLGCYAEFVAVPATQVVRKPAGVDWRAAGTLSASGQTAHTALEALAATAGETLLVHGAAGGVGTMLVQLARARGLAVVGTAGAANQEYVRSLGATPVRYGDGQLDRIRAAAPGGIDLALDAAGHGNLRTTVELVADRGRIGTIADFDLAGELGCRQLRSDRSAARLTELLARCADGTLRVTIRAAYELERAADAHRDVETGHGYGKVALLVGNQVP</sequence>
<comment type="subcellular location">
    <subcellularLocation>
        <location evidence="1">Cytoplasm</location>
    </subcellularLocation>
</comment>
<evidence type="ECO:0000256" key="3">
    <source>
        <dbReference type="ARBA" id="ARBA00022490"/>
    </source>
</evidence>
<dbReference type="InterPro" id="IPR013154">
    <property type="entry name" value="ADH-like_N"/>
</dbReference>
<dbReference type="InterPro" id="IPR020843">
    <property type="entry name" value="ER"/>
</dbReference>
<dbReference type="InterPro" id="IPR036291">
    <property type="entry name" value="NAD(P)-bd_dom_sf"/>
</dbReference>
<proteinExistence type="predicted"/>
<protein>
    <submittedName>
        <fullName evidence="7">NADP-dependent oxidoreductase</fullName>
        <ecNumber evidence="7">1.-.-.-</ecNumber>
    </submittedName>
</protein>
<dbReference type="SUPFAM" id="SSF51735">
    <property type="entry name" value="NAD(P)-binding Rossmann-fold domains"/>
    <property type="match status" value="1"/>
</dbReference>
<keyword evidence="5" id="KW-0694">RNA-binding</keyword>
<dbReference type="PANTHER" id="PTHR44154">
    <property type="entry name" value="QUINONE OXIDOREDUCTASE"/>
    <property type="match status" value="1"/>
</dbReference>
<keyword evidence="4" id="KW-0521">NADP</keyword>
<dbReference type="PANTHER" id="PTHR44154:SF1">
    <property type="entry name" value="QUINONE OXIDOREDUCTASE"/>
    <property type="match status" value="1"/>
</dbReference>
<dbReference type="InterPro" id="IPR051603">
    <property type="entry name" value="Zinc-ADH_QOR/CCCR"/>
</dbReference>
<evidence type="ECO:0000313" key="8">
    <source>
        <dbReference type="Proteomes" id="UP001582793"/>
    </source>
</evidence>
<evidence type="ECO:0000259" key="6">
    <source>
        <dbReference type="SMART" id="SM00829"/>
    </source>
</evidence>
<dbReference type="GO" id="GO:0016491">
    <property type="term" value="F:oxidoreductase activity"/>
    <property type="evidence" value="ECO:0007669"/>
    <property type="project" value="UniProtKB-KW"/>
</dbReference>
<dbReference type="Gene3D" id="3.40.50.720">
    <property type="entry name" value="NAD(P)-binding Rossmann-like Domain"/>
    <property type="match status" value="1"/>
</dbReference>
<evidence type="ECO:0000256" key="5">
    <source>
        <dbReference type="ARBA" id="ARBA00022884"/>
    </source>
</evidence>
<organism evidence="7 8">
    <name type="scientific">Polymorphospora lycopeni</name>
    <dbReference type="NCBI Taxonomy" id="3140240"/>
    <lineage>
        <taxon>Bacteria</taxon>
        <taxon>Bacillati</taxon>
        <taxon>Actinomycetota</taxon>
        <taxon>Actinomycetes</taxon>
        <taxon>Micromonosporales</taxon>
        <taxon>Micromonosporaceae</taxon>
        <taxon>Polymorphospora</taxon>
    </lineage>
</organism>
<keyword evidence="3" id="KW-0963">Cytoplasm</keyword>
<dbReference type="EMBL" id="JBCGDC010000079">
    <property type="protein sequence ID" value="MFB6396102.1"/>
    <property type="molecule type" value="Genomic_DNA"/>
</dbReference>
<comment type="subunit">
    <text evidence="2">Homotetramer.</text>
</comment>
<feature type="domain" description="Enoyl reductase (ER)" evidence="6">
    <location>
        <begin position="15"/>
        <end position="305"/>
    </location>
</feature>
<keyword evidence="8" id="KW-1185">Reference proteome</keyword>
<dbReference type="CDD" id="cd05289">
    <property type="entry name" value="MDR_like_2"/>
    <property type="match status" value="1"/>
</dbReference>
<dbReference type="RefSeq" id="WP_375735664.1">
    <property type="nucleotide sequence ID" value="NZ_JBCGDC010000079.1"/>
</dbReference>
<dbReference type="SUPFAM" id="SSF50129">
    <property type="entry name" value="GroES-like"/>
    <property type="match status" value="1"/>
</dbReference>
<dbReference type="PROSITE" id="PS01162">
    <property type="entry name" value="QOR_ZETA_CRYSTAL"/>
    <property type="match status" value="1"/>
</dbReference>
<accession>A0ABV5CVS2</accession>
<dbReference type="Pfam" id="PF08240">
    <property type="entry name" value="ADH_N"/>
    <property type="match status" value="1"/>
</dbReference>
<gene>
    <name evidence="7" type="ORF">AAFH96_23770</name>
</gene>
<dbReference type="Proteomes" id="UP001582793">
    <property type="component" value="Unassembled WGS sequence"/>
</dbReference>
<evidence type="ECO:0000256" key="1">
    <source>
        <dbReference type="ARBA" id="ARBA00004496"/>
    </source>
</evidence>
<dbReference type="Pfam" id="PF13602">
    <property type="entry name" value="ADH_zinc_N_2"/>
    <property type="match status" value="1"/>
</dbReference>
<evidence type="ECO:0000313" key="7">
    <source>
        <dbReference type="EMBL" id="MFB6396102.1"/>
    </source>
</evidence>
<name>A0ABV5CVS2_9ACTN</name>
<dbReference type="Gene3D" id="3.90.180.10">
    <property type="entry name" value="Medium-chain alcohol dehydrogenases, catalytic domain"/>
    <property type="match status" value="1"/>
</dbReference>
<dbReference type="SMART" id="SM00829">
    <property type="entry name" value="PKS_ER"/>
    <property type="match status" value="1"/>
</dbReference>
<comment type="caution">
    <text evidence="7">The sequence shown here is derived from an EMBL/GenBank/DDBJ whole genome shotgun (WGS) entry which is preliminary data.</text>
</comment>
<evidence type="ECO:0000256" key="4">
    <source>
        <dbReference type="ARBA" id="ARBA00022857"/>
    </source>
</evidence>
<reference evidence="7 8" key="1">
    <citation type="submission" date="2024-04" db="EMBL/GenBank/DDBJ databases">
        <title>Polymorphospora sp. isolated from Baiyangdian Lake in Xiong'an New Area.</title>
        <authorList>
            <person name="Zhang X."/>
            <person name="Liu J."/>
        </authorList>
    </citation>
    <scope>NUCLEOTIDE SEQUENCE [LARGE SCALE GENOMIC DNA]</scope>
    <source>
        <strain evidence="7 8">2-325</strain>
    </source>
</reference>
<dbReference type="EC" id="1.-.-.-" evidence="7"/>
<evidence type="ECO:0000256" key="2">
    <source>
        <dbReference type="ARBA" id="ARBA00011881"/>
    </source>
</evidence>